<name>A0A0E9N5Z9_9BACT</name>
<keyword evidence="2" id="KW-1185">Reference proteome</keyword>
<reference evidence="1 2" key="1">
    <citation type="submission" date="2015-04" db="EMBL/GenBank/DDBJ databases">
        <title>Whole genome shotgun sequence of Flavihumibacter petaseus NBRC 106054.</title>
        <authorList>
            <person name="Miyazawa S."/>
            <person name="Hosoyama A."/>
            <person name="Hashimoto M."/>
            <person name="Noguchi M."/>
            <person name="Tsuchikane K."/>
            <person name="Ohji S."/>
            <person name="Yamazoe A."/>
            <person name="Ichikawa N."/>
            <person name="Kimura A."/>
            <person name="Fujita N."/>
        </authorList>
    </citation>
    <scope>NUCLEOTIDE SEQUENCE [LARGE SCALE GENOMIC DNA]</scope>
    <source>
        <strain evidence="1 2">NBRC 106054</strain>
    </source>
</reference>
<evidence type="ECO:0000313" key="2">
    <source>
        <dbReference type="Proteomes" id="UP000033121"/>
    </source>
</evidence>
<sequence length="176" mass="20244">MAVPRYSPEQQFLNRIALFTDDNALLADPRPAIEHVFELAPLPHLQEKWREYSLIAIQEGNQLEEGHAACLDYFNRLELLVEAAWLAIANDAPESLSFEDFFGEITLSEWKRILDSWRTAVMANHALDESVETVHLLTCFLKMIQLLDDAFTWLKTSDEDEQLKDRVPDYLLAPAV</sequence>
<proteinExistence type="predicted"/>
<organism evidence="1 2">
    <name type="scientific">Flavihumibacter petaseus NBRC 106054</name>
    <dbReference type="NCBI Taxonomy" id="1220578"/>
    <lineage>
        <taxon>Bacteria</taxon>
        <taxon>Pseudomonadati</taxon>
        <taxon>Bacteroidota</taxon>
        <taxon>Chitinophagia</taxon>
        <taxon>Chitinophagales</taxon>
        <taxon>Chitinophagaceae</taxon>
        <taxon>Flavihumibacter</taxon>
    </lineage>
</organism>
<accession>A0A0E9N5Z9</accession>
<dbReference type="AlphaFoldDB" id="A0A0E9N5Z9"/>
<evidence type="ECO:0000313" key="1">
    <source>
        <dbReference type="EMBL" id="GAO45254.1"/>
    </source>
</evidence>
<comment type="caution">
    <text evidence="1">The sequence shown here is derived from an EMBL/GenBank/DDBJ whole genome shotgun (WGS) entry which is preliminary data.</text>
</comment>
<dbReference type="RefSeq" id="WP_046371200.1">
    <property type="nucleotide sequence ID" value="NZ_BBWV01000004.1"/>
</dbReference>
<dbReference type="Proteomes" id="UP000033121">
    <property type="component" value="Unassembled WGS sequence"/>
</dbReference>
<dbReference type="EMBL" id="BBWV01000004">
    <property type="protein sequence ID" value="GAO45254.1"/>
    <property type="molecule type" value="Genomic_DNA"/>
</dbReference>
<gene>
    <name evidence="1" type="ORF">FPE01S_04_04970</name>
</gene>
<protein>
    <submittedName>
        <fullName evidence="1">Uncharacterized protein</fullName>
    </submittedName>
</protein>
<dbReference type="OrthoDB" id="702681at2"/>